<organism evidence="2 3">
    <name type="scientific">Aureimonas pseudogalii</name>
    <dbReference type="NCBI Taxonomy" id="1744844"/>
    <lineage>
        <taxon>Bacteria</taxon>
        <taxon>Pseudomonadati</taxon>
        <taxon>Pseudomonadota</taxon>
        <taxon>Alphaproteobacteria</taxon>
        <taxon>Hyphomicrobiales</taxon>
        <taxon>Aurantimonadaceae</taxon>
        <taxon>Aureimonas</taxon>
    </lineage>
</organism>
<accession>A0A7W6MMJ8</accession>
<evidence type="ECO:0000313" key="2">
    <source>
        <dbReference type="EMBL" id="MBB4000903.1"/>
    </source>
</evidence>
<dbReference type="InterPro" id="IPR041459">
    <property type="entry name" value="MPTase-PolyVal"/>
</dbReference>
<evidence type="ECO:0000259" key="1">
    <source>
        <dbReference type="Pfam" id="PF18818"/>
    </source>
</evidence>
<sequence>MIAIPLMAAYNDPINWYRTAFHELGHATGAKHRLDREFDRFGTQKYAREELVAEIAAAYLCAAHNIEPTVRHADYIGSWLEVLKGDNKAIFSAASMASKASDWILDQATAAPKALAA</sequence>
<dbReference type="AlphaFoldDB" id="A0A7W6MMJ8"/>
<reference evidence="2 3" key="1">
    <citation type="submission" date="2020-08" db="EMBL/GenBank/DDBJ databases">
        <title>Genomic Encyclopedia of Type Strains, Phase IV (KMG-IV): sequencing the most valuable type-strain genomes for metagenomic binning, comparative biology and taxonomic classification.</title>
        <authorList>
            <person name="Goeker M."/>
        </authorList>
    </citation>
    <scope>NUCLEOTIDE SEQUENCE [LARGE SCALE GENOMIC DNA]</scope>
    <source>
        <strain evidence="2 3">DSM 102238</strain>
    </source>
</reference>
<feature type="domain" description="Polyvalent protein metallopeptidase" evidence="1">
    <location>
        <begin position="2"/>
        <end position="95"/>
    </location>
</feature>
<evidence type="ECO:0000313" key="3">
    <source>
        <dbReference type="Proteomes" id="UP000542776"/>
    </source>
</evidence>
<gene>
    <name evidence="2" type="ORF">GGR04_004784</name>
</gene>
<dbReference type="EMBL" id="JACIEK010000038">
    <property type="protein sequence ID" value="MBB4000903.1"/>
    <property type="molecule type" value="Genomic_DNA"/>
</dbReference>
<comment type="caution">
    <text evidence="2">The sequence shown here is derived from an EMBL/GenBank/DDBJ whole genome shotgun (WGS) entry which is preliminary data.</text>
</comment>
<proteinExistence type="predicted"/>
<protein>
    <submittedName>
        <fullName evidence="2">Antirestriction protein ArdC</fullName>
    </submittedName>
</protein>
<keyword evidence="3" id="KW-1185">Reference proteome</keyword>
<dbReference type="Pfam" id="PF18818">
    <property type="entry name" value="MPTase-PolyVal"/>
    <property type="match status" value="1"/>
</dbReference>
<name>A0A7W6MMJ8_9HYPH</name>
<dbReference type="Proteomes" id="UP000542776">
    <property type="component" value="Unassembled WGS sequence"/>
</dbReference>